<keyword evidence="1" id="KW-0472">Membrane</keyword>
<evidence type="ECO:0000256" key="1">
    <source>
        <dbReference type="SAM" id="Phobius"/>
    </source>
</evidence>
<evidence type="ECO:0000313" key="2">
    <source>
        <dbReference type="EMBL" id="NOV50369.1"/>
    </source>
</evidence>
<feature type="transmembrane region" description="Helical" evidence="1">
    <location>
        <begin position="6"/>
        <end position="25"/>
    </location>
</feature>
<dbReference type="EMBL" id="GIIL01006643">
    <property type="protein sequence ID" value="NOV50369.1"/>
    <property type="molecule type" value="Transcribed_RNA"/>
</dbReference>
<sequence length="69" mass="7849">MKIIYIARFLAHLPFAKLMVISICLKPHMKAYLINIKQTLNCPKVILRNLMIGNILGNLLDVSLIFIAI</sequence>
<keyword evidence="1" id="KW-1133">Transmembrane helix</keyword>
<protein>
    <submittedName>
        <fullName evidence="2">Putative product</fullName>
    </submittedName>
</protein>
<dbReference type="AlphaFoldDB" id="A0A6M2DVL1"/>
<proteinExistence type="predicted"/>
<reference evidence="2" key="1">
    <citation type="submission" date="2020-03" db="EMBL/GenBank/DDBJ databases">
        <title>Transcriptomic Profiling of the Digestive Tract of the Rat Flea, Xenopsylla cheopis, Following Blood Feeding and Infection with Yersinia pestis.</title>
        <authorList>
            <person name="Bland D.M."/>
            <person name="Martens C.A."/>
            <person name="Virtaneva K."/>
            <person name="Kanakabandi K."/>
            <person name="Long D."/>
            <person name="Rosenke R."/>
            <person name="Saturday G.A."/>
            <person name="Hoyt F.H."/>
            <person name="Bruno D.P."/>
            <person name="Ribeiro J.M.C."/>
            <person name="Hinnebusch J."/>
        </authorList>
    </citation>
    <scope>NUCLEOTIDE SEQUENCE</scope>
</reference>
<accession>A0A6M2DVL1</accession>
<organism evidence="2">
    <name type="scientific">Xenopsylla cheopis</name>
    <name type="common">Oriental rat flea</name>
    <name type="synonym">Pulex cheopis</name>
    <dbReference type="NCBI Taxonomy" id="163159"/>
    <lineage>
        <taxon>Eukaryota</taxon>
        <taxon>Metazoa</taxon>
        <taxon>Ecdysozoa</taxon>
        <taxon>Arthropoda</taxon>
        <taxon>Hexapoda</taxon>
        <taxon>Insecta</taxon>
        <taxon>Pterygota</taxon>
        <taxon>Neoptera</taxon>
        <taxon>Endopterygota</taxon>
        <taxon>Siphonaptera</taxon>
        <taxon>Pulicidae</taxon>
        <taxon>Xenopsyllinae</taxon>
        <taxon>Xenopsylla</taxon>
    </lineage>
</organism>
<keyword evidence="1" id="KW-0812">Transmembrane</keyword>
<name>A0A6M2DVL1_XENCH</name>
<feature type="transmembrane region" description="Helical" evidence="1">
    <location>
        <begin position="46"/>
        <end position="68"/>
    </location>
</feature>